<feature type="domain" description="N-acetyltransferase" evidence="1">
    <location>
        <begin position="1"/>
        <end position="133"/>
    </location>
</feature>
<gene>
    <name evidence="2" type="ORF">H8K43_11645</name>
</gene>
<organism evidence="2 3">
    <name type="scientific">Undibacterium curvum</name>
    <dbReference type="NCBI Taxonomy" id="2762294"/>
    <lineage>
        <taxon>Bacteria</taxon>
        <taxon>Pseudomonadati</taxon>
        <taxon>Pseudomonadota</taxon>
        <taxon>Betaproteobacteria</taxon>
        <taxon>Burkholderiales</taxon>
        <taxon>Oxalobacteraceae</taxon>
        <taxon>Undibacterium</taxon>
    </lineage>
</organism>
<sequence length="138" mass="15871">MECSDDLQRMDIDMIHRFLSEESSWAKGIPLETLKRGMEHSLCFGGWSDGRQIAFARVISDQASFAYLLDVFVLPEFQGHGYSKQLLEFVLRHPALQGLRRFVLVSSNARGLYQQFGFQALGKPETYMEIHRPALYQP</sequence>
<dbReference type="CDD" id="cd04301">
    <property type="entry name" value="NAT_SF"/>
    <property type="match status" value="1"/>
</dbReference>
<proteinExistence type="predicted"/>
<dbReference type="RefSeq" id="WP_186903978.1">
    <property type="nucleotide sequence ID" value="NZ_JACOGD010000005.1"/>
</dbReference>
<dbReference type="Gene3D" id="3.40.630.30">
    <property type="match status" value="1"/>
</dbReference>
<evidence type="ECO:0000259" key="1">
    <source>
        <dbReference type="PROSITE" id="PS51186"/>
    </source>
</evidence>
<name>A0ABR7A643_9BURK</name>
<dbReference type="InterPro" id="IPR016181">
    <property type="entry name" value="Acyl_CoA_acyltransferase"/>
</dbReference>
<dbReference type="Pfam" id="PF00583">
    <property type="entry name" value="Acetyltransf_1"/>
    <property type="match status" value="1"/>
</dbReference>
<dbReference type="SUPFAM" id="SSF55729">
    <property type="entry name" value="Acyl-CoA N-acyltransferases (Nat)"/>
    <property type="match status" value="1"/>
</dbReference>
<dbReference type="PROSITE" id="PS51186">
    <property type="entry name" value="GNAT"/>
    <property type="match status" value="1"/>
</dbReference>
<dbReference type="InterPro" id="IPR000182">
    <property type="entry name" value="GNAT_dom"/>
</dbReference>
<dbReference type="EMBL" id="JACOGD010000005">
    <property type="protein sequence ID" value="MBC3932332.1"/>
    <property type="molecule type" value="Genomic_DNA"/>
</dbReference>
<dbReference type="PANTHER" id="PTHR43233:SF1">
    <property type="entry name" value="FAMILY N-ACETYLTRANSFERASE, PUTATIVE (AFU_ORTHOLOGUE AFUA_6G03350)-RELATED"/>
    <property type="match status" value="1"/>
</dbReference>
<evidence type="ECO:0000313" key="3">
    <source>
        <dbReference type="Proteomes" id="UP000654304"/>
    </source>
</evidence>
<comment type="caution">
    <text evidence="2">The sequence shown here is derived from an EMBL/GenBank/DDBJ whole genome shotgun (WGS) entry which is preliminary data.</text>
</comment>
<keyword evidence="3" id="KW-1185">Reference proteome</keyword>
<evidence type="ECO:0000313" key="2">
    <source>
        <dbReference type="EMBL" id="MBC3932332.1"/>
    </source>
</evidence>
<reference evidence="2 3" key="1">
    <citation type="submission" date="2020-08" db="EMBL/GenBank/DDBJ databases">
        <title>Novel species isolated from subtropical streams in China.</title>
        <authorList>
            <person name="Lu H."/>
        </authorList>
    </citation>
    <scope>NUCLEOTIDE SEQUENCE [LARGE SCALE GENOMIC DNA]</scope>
    <source>
        <strain evidence="2 3">CY22W</strain>
    </source>
</reference>
<dbReference type="Proteomes" id="UP000654304">
    <property type="component" value="Unassembled WGS sequence"/>
</dbReference>
<dbReference type="PANTHER" id="PTHR43233">
    <property type="entry name" value="FAMILY N-ACETYLTRANSFERASE, PUTATIVE (AFU_ORTHOLOGUE AFUA_6G03350)-RELATED"/>
    <property type="match status" value="1"/>
</dbReference>
<protein>
    <submittedName>
        <fullName evidence="2">GNAT family N-acetyltransferase</fullName>
    </submittedName>
</protein>
<dbReference type="InterPro" id="IPR053144">
    <property type="entry name" value="Acetyltransferase_Butenolide"/>
</dbReference>
<accession>A0ABR7A643</accession>